<feature type="region of interest" description="Disordered" evidence="12">
    <location>
        <begin position="196"/>
        <end position="231"/>
    </location>
</feature>
<dbReference type="AlphaFoldDB" id="A0A6J2U1L8"/>
<evidence type="ECO:0000256" key="6">
    <source>
        <dbReference type="ARBA" id="ARBA00022833"/>
    </source>
</evidence>
<gene>
    <name evidence="16" type="primary">LOC115629458</name>
</gene>
<name>A0A6J2U1L8_DROLE</name>
<evidence type="ECO:0000256" key="11">
    <source>
        <dbReference type="ARBA" id="ARBA00032500"/>
    </source>
</evidence>
<dbReference type="GO" id="GO:0001164">
    <property type="term" value="F:RNA polymerase I core promoter sequence-specific DNA binding"/>
    <property type="evidence" value="ECO:0007669"/>
    <property type="project" value="InterPro"/>
</dbReference>
<evidence type="ECO:0000313" key="15">
    <source>
        <dbReference type="Proteomes" id="UP000504634"/>
    </source>
</evidence>
<dbReference type="Proteomes" id="UP000504634">
    <property type="component" value="Unplaced"/>
</dbReference>
<dbReference type="CTD" id="9014"/>
<dbReference type="InterPro" id="IPR021752">
    <property type="entry name" value="TF_Rrn7_Zf"/>
</dbReference>
<dbReference type="Pfam" id="PF11781">
    <property type="entry name" value="Zn_ribbon_RRN7"/>
    <property type="match status" value="1"/>
</dbReference>
<comment type="subcellular location">
    <subcellularLocation>
        <location evidence="1">Nucleus</location>
        <location evidence="1">Nucleolus</location>
    </subcellularLocation>
</comment>
<evidence type="ECO:0000256" key="9">
    <source>
        <dbReference type="ARBA" id="ARBA00023163"/>
    </source>
</evidence>
<organism evidence="15 16">
    <name type="scientific">Drosophila lebanonensis</name>
    <name type="common">Fruit fly</name>
    <name type="synonym">Scaptodrosophila lebanonensis</name>
    <dbReference type="NCBI Taxonomy" id="7225"/>
    <lineage>
        <taxon>Eukaryota</taxon>
        <taxon>Metazoa</taxon>
        <taxon>Ecdysozoa</taxon>
        <taxon>Arthropoda</taxon>
        <taxon>Hexapoda</taxon>
        <taxon>Insecta</taxon>
        <taxon>Pterygota</taxon>
        <taxon>Neoptera</taxon>
        <taxon>Endopterygota</taxon>
        <taxon>Diptera</taxon>
        <taxon>Brachycera</taxon>
        <taxon>Muscomorpha</taxon>
        <taxon>Ephydroidea</taxon>
        <taxon>Drosophilidae</taxon>
        <taxon>Scaptodrosophila</taxon>
    </lineage>
</organism>
<keyword evidence="15" id="KW-1185">Reference proteome</keyword>
<accession>A0A6J2U1L8</accession>
<dbReference type="Pfam" id="PF20645">
    <property type="entry name" value="Rrn7_cyclin_C"/>
    <property type="match status" value="1"/>
</dbReference>
<feature type="compositionally biased region" description="Basic and acidic residues" evidence="12">
    <location>
        <begin position="196"/>
        <end position="209"/>
    </location>
</feature>
<feature type="domain" description="Rrn7/TAF1B C-terminal cyclin" evidence="14">
    <location>
        <begin position="363"/>
        <end position="526"/>
    </location>
</feature>
<evidence type="ECO:0000256" key="5">
    <source>
        <dbReference type="ARBA" id="ARBA00022771"/>
    </source>
</evidence>
<dbReference type="InterPro" id="IPR033599">
    <property type="entry name" value="TAF1B/Rrn7"/>
</dbReference>
<evidence type="ECO:0000256" key="8">
    <source>
        <dbReference type="ARBA" id="ARBA00023125"/>
    </source>
</evidence>
<dbReference type="PANTHER" id="PTHR31576:SF2">
    <property type="entry name" value="TATA BOX-BINDING PROTEIN-ASSOCIATED FACTOR RNA POLYMERASE I SUBUNIT B"/>
    <property type="match status" value="1"/>
</dbReference>
<reference evidence="16" key="1">
    <citation type="submission" date="2025-08" db="UniProtKB">
        <authorList>
            <consortium name="RefSeq"/>
        </authorList>
    </citation>
    <scope>IDENTIFICATION</scope>
    <source>
        <strain evidence="16">11010-0011.00</strain>
        <tissue evidence="16">Whole body</tissue>
    </source>
</reference>
<evidence type="ECO:0000256" key="10">
    <source>
        <dbReference type="ARBA" id="ARBA00023242"/>
    </source>
</evidence>
<evidence type="ECO:0000256" key="2">
    <source>
        <dbReference type="ARBA" id="ARBA00006899"/>
    </source>
</evidence>
<dbReference type="GO" id="GO:0070860">
    <property type="term" value="C:RNA polymerase I core factor complex"/>
    <property type="evidence" value="ECO:0007669"/>
    <property type="project" value="InterPro"/>
</dbReference>
<keyword evidence="6" id="KW-0862">Zinc</keyword>
<evidence type="ECO:0000256" key="3">
    <source>
        <dbReference type="ARBA" id="ARBA00018994"/>
    </source>
</evidence>
<dbReference type="GO" id="GO:0042790">
    <property type="term" value="P:nucleolar large rRNA transcription by RNA polymerase I"/>
    <property type="evidence" value="ECO:0007669"/>
    <property type="project" value="TreeGrafter"/>
</dbReference>
<feature type="region of interest" description="Disordered" evidence="12">
    <location>
        <begin position="781"/>
        <end position="811"/>
    </location>
</feature>
<protein>
    <recommendedName>
        <fullName evidence="3">TATA box-binding protein-associated factor RNA polymerase I subunit B</fullName>
    </recommendedName>
    <alternativeName>
        <fullName evidence="11">TATA box-binding protein-associated factor 1B</fullName>
    </alternativeName>
</protein>
<evidence type="ECO:0000259" key="14">
    <source>
        <dbReference type="Pfam" id="PF20645"/>
    </source>
</evidence>
<dbReference type="GeneID" id="115629458"/>
<feature type="domain" description="RRN7-type" evidence="13">
    <location>
        <begin position="46"/>
        <end position="75"/>
    </location>
</feature>
<dbReference type="InterPro" id="IPR048538">
    <property type="entry name" value="Rrn7_cyclin_C"/>
</dbReference>
<keyword evidence="10" id="KW-0539">Nucleus</keyword>
<keyword evidence="8" id="KW-0238">DNA-binding</keyword>
<proteinExistence type="inferred from homology"/>
<keyword evidence="4" id="KW-0479">Metal-binding</keyword>
<evidence type="ECO:0000313" key="16">
    <source>
        <dbReference type="RefSeq" id="XP_030381785.1"/>
    </source>
</evidence>
<comment type="similarity">
    <text evidence="2">Belongs to the RRN7/TAF1B family.</text>
</comment>
<keyword evidence="5" id="KW-0863">Zinc-finger</keyword>
<feature type="compositionally biased region" description="Polar residues" evidence="12">
    <location>
        <begin position="222"/>
        <end position="231"/>
    </location>
</feature>
<dbReference type="RefSeq" id="XP_030381785.1">
    <property type="nucleotide sequence ID" value="XM_030525925.1"/>
</dbReference>
<evidence type="ECO:0000259" key="13">
    <source>
        <dbReference type="Pfam" id="PF11781"/>
    </source>
</evidence>
<keyword evidence="7" id="KW-0805">Transcription regulation</keyword>
<evidence type="ECO:0000256" key="7">
    <source>
        <dbReference type="ARBA" id="ARBA00023015"/>
    </source>
</evidence>
<dbReference type="GO" id="GO:0005668">
    <property type="term" value="C:RNA polymerase transcription factor SL1 complex"/>
    <property type="evidence" value="ECO:0007669"/>
    <property type="project" value="TreeGrafter"/>
</dbReference>
<evidence type="ECO:0000256" key="1">
    <source>
        <dbReference type="ARBA" id="ARBA00004604"/>
    </source>
</evidence>
<dbReference type="PANTHER" id="PTHR31576">
    <property type="entry name" value="TATA BOX-BINDING PROTEIN-ASSOCIATED FACTOR RNA POLYMERASE I SUBUNIT B"/>
    <property type="match status" value="1"/>
</dbReference>
<keyword evidence="9" id="KW-0804">Transcription</keyword>
<evidence type="ECO:0000256" key="4">
    <source>
        <dbReference type="ARBA" id="ARBA00022723"/>
    </source>
</evidence>
<dbReference type="GO" id="GO:0008270">
    <property type="term" value="F:zinc ion binding"/>
    <property type="evidence" value="ECO:0007669"/>
    <property type="project" value="UniProtKB-KW"/>
</dbReference>
<evidence type="ECO:0000256" key="12">
    <source>
        <dbReference type="SAM" id="MobiDB-lite"/>
    </source>
</evidence>
<sequence length="914" mass="107072">MYQKCHYIEGSLETQYLHTGDLFLVRRHVGLKVSSNNKMDLFMEVDNIVCAVCGEHRFKELEGFYYCIECGTQKEQLRAVEVGAEDNNDTTVKNKHVSTRRLKSNPATEENEITSWEFYNYVLHGFLDELLNMGAKPDLKLMTLQIWAAYLGRMEVAFCKNNEMGLPKLNVRALPRDARVIYNHRASKRKRERLIQREAPPHNERASRREWRKTKRKLDESGYTTTGSVSASTTHTTQSLKLQWSQNARKSLKKFLPLKHLEKHSADNVGLLHCHSLRPKAARLNLFDRNIYCLNITKLYTVLALALNMVGDHIQLIDLLRLIDEEHLTSRYVLGYLPENVAAQGKALLSELEWSHQDDKVRYNYFRTNISQLSRFIGMSGYQVPDLEALAQRYVLELNLPPALAIYVIDLINMLPPRFINARWPHVYPQYEARVMAYIIYALKLLFGLDDVKERAISESAAEINKQLCQLNATDTKTPSLLFVFTEWMEFVELRKALVSHYNESFARRFGIAMNQSRKVDDYLKKERKQREQEYNFNEMLLTPAMQRKRENLCLIFETMLKQHFGESTSNGPLKDHIEFQPSLTPAHSYFKRLLLHAAQAKDNALGVNIPPYMLVDHLERDLDPFKKQTAKVEQYLNKFDCHLLVQELDSHSKRQVIGLFQRVERQRPMHGQLQANCIIKTQTWLDDLQRKRKHSDLKFRLPNSNYGSQYQKKLLERAQRRQMRESANPFWDIKASPKFLMQLRQERVPLNDLHSIQIFNESNMEPLRVPLAHPRRYLSQQSSIQVTPQKEPKHKDNAPSEQPQVERQSEQELTLKISNFDCWLLHGCVGKLSYNNMRELTTMFPCSFRWLLDTCAATIGVNQNILYEQLLVIEVMFHHGIENLSSHDDHLRLKYNCMNKDINMLIKTYRDKW</sequence>
<dbReference type="OrthoDB" id="10069252at2759"/>